<dbReference type="PANTHER" id="PTHR12598:SF0">
    <property type="entry name" value="COPPER HOMEOSTASIS PROTEIN CUTC HOMOLOG"/>
    <property type="match status" value="1"/>
</dbReference>
<organism evidence="3 4">
    <name type="scientific">Pacificibacter marinus</name>
    <dbReference type="NCBI Taxonomy" id="658057"/>
    <lineage>
        <taxon>Bacteria</taxon>
        <taxon>Pseudomonadati</taxon>
        <taxon>Pseudomonadota</taxon>
        <taxon>Alphaproteobacteria</taxon>
        <taxon>Rhodobacterales</taxon>
        <taxon>Roseobacteraceae</taxon>
        <taxon>Pacificibacter</taxon>
    </lineage>
</organism>
<evidence type="ECO:0000313" key="4">
    <source>
        <dbReference type="Proteomes" id="UP000193307"/>
    </source>
</evidence>
<protein>
    <recommendedName>
        <fullName evidence="2">PF03932 family protein CutC</fullName>
    </recommendedName>
</protein>
<dbReference type="GO" id="GO:0005507">
    <property type="term" value="F:copper ion binding"/>
    <property type="evidence" value="ECO:0007669"/>
    <property type="project" value="TreeGrafter"/>
</dbReference>
<dbReference type="SUPFAM" id="SSF110395">
    <property type="entry name" value="CutC-like"/>
    <property type="match status" value="1"/>
</dbReference>
<dbReference type="HAMAP" id="MF_00795">
    <property type="entry name" value="CutC"/>
    <property type="match status" value="1"/>
</dbReference>
<dbReference type="InterPro" id="IPR005627">
    <property type="entry name" value="CutC-like"/>
</dbReference>
<dbReference type="OrthoDB" id="9815677at2"/>
<name>A0A1Y5R7A1_9RHOB</name>
<keyword evidence="2" id="KW-0963">Cytoplasm</keyword>
<evidence type="ECO:0000313" key="3">
    <source>
        <dbReference type="EMBL" id="SLN10787.1"/>
    </source>
</evidence>
<dbReference type="RefSeq" id="WP_090875147.1">
    <property type="nucleotide sequence ID" value="NZ_FNZV01000001.1"/>
</dbReference>
<proteinExistence type="inferred from homology"/>
<dbReference type="InterPro" id="IPR036822">
    <property type="entry name" value="CutC-like_dom_sf"/>
</dbReference>
<reference evidence="3 4" key="1">
    <citation type="submission" date="2017-03" db="EMBL/GenBank/DDBJ databases">
        <authorList>
            <person name="Afonso C.L."/>
            <person name="Miller P.J."/>
            <person name="Scott M.A."/>
            <person name="Spackman E."/>
            <person name="Goraichik I."/>
            <person name="Dimitrov K.M."/>
            <person name="Suarez D.L."/>
            <person name="Swayne D.E."/>
        </authorList>
    </citation>
    <scope>NUCLEOTIDE SEQUENCE [LARGE SCALE GENOMIC DNA]</scope>
    <source>
        <strain evidence="3 4">CECT 7971</strain>
    </source>
</reference>
<sequence>MITLEVCVDSLAGIFAATKGGADRIELCSALGLGGLTPSAGLIKIASEAPLPAMAMIRPRAGDFVWTRDERAALVAEIHAVRDAGLAGVVIGASLPNGELDGETLQELMQAAIGLDVTLHRAIDLTPDVDAALQICRDLGIKRVLSSGGAKTAMAGLERLVQMATHTISVMPGGGVTAENVADLAARLPLSEVHASCSVVAPIPQNSKIAEFGFQPSGARATDTNSVIALRKALDQIVAARTSG</sequence>
<comment type="similarity">
    <text evidence="1 2">Belongs to the CutC family.</text>
</comment>
<dbReference type="Pfam" id="PF03932">
    <property type="entry name" value="CutC"/>
    <property type="match status" value="1"/>
</dbReference>
<gene>
    <name evidence="2 3" type="primary">cutC</name>
    <name evidence="3" type="ORF">PAM7971_00034</name>
</gene>
<dbReference type="PANTHER" id="PTHR12598">
    <property type="entry name" value="COPPER HOMEOSTASIS PROTEIN CUTC"/>
    <property type="match status" value="1"/>
</dbReference>
<accession>A0A1Y5R7A1</accession>
<dbReference type="EMBL" id="FWFW01000001">
    <property type="protein sequence ID" value="SLN10787.1"/>
    <property type="molecule type" value="Genomic_DNA"/>
</dbReference>
<evidence type="ECO:0000256" key="1">
    <source>
        <dbReference type="ARBA" id="ARBA00007768"/>
    </source>
</evidence>
<comment type="caution">
    <text evidence="2">Once thought to be involved in copper homeostasis, experiments in E.coli have shown this is not the case.</text>
</comment>
<evidence type="ECO:0000256" key="2">
    <source>
        <dbReference type="HAMAP-Rule" id="MF_00795"/>
    </source>
</evidence>
<comment type="subcellular location">
    <subcellularLocation>
        <location evidence="2">Cytoplasm</location>
    </subcellularLocation>
</comment>
<dbReference type="Gene3D" id="3.20.20.380">
    <property type="entry name" value="Copper homeostasis (CutC) domain"/>
    <property type="match status" value="1"/>
</dbReference>
<dbReference type="STRING" id="658057.SAMN04488032_101613"/>
<dbReference type="GO" id="GO:0005737">
    <property type="term" value="C:cytoplasm"/>
    <property type="evidence" value="ECO:0007669"/>
    <property type="project" value="UniProtKB-SubCell"/>
</dbReference>
<keyword evidence="4" id="KW-1185">Reference proteome</keyword>
<dbReference type="AlphaFoldDB" id="A0A1Y5R7A1"/>
<dbReference type="Proteomes" id="UP000193307">
    <property type="component" value="Unassembled WGS sequence"/>
</dbReference>